<name>A0A8B6ELH0_MYTGA</name>
<dbReference type="PANTHER" id="PTHR11640:SF31">
    <property type="entry name" value="IRREGULAR CHIASM C-ROUGHEST PROTEIN-RELATED"/>
    <property type="match status" value="1"/>
</dbReference>
<evidence type="ECO:0000256" key="5">
    <source>
        <dbReference type="ARBA" id="ARBA00023319"/>
    </source>
</evidence>
<feature type="domain" description="Ig-like" evidence="7">
    <location>
        <begin position="141"/>
        <end position="228"/>
    </location>
</feature>
<reference evidence="8" key="1">
    <citation type="submission" date="2018-11" db="EMBL/GenBank/DDBJ databases">
        <authorList>
            <person name="Alioto T."/>
            <person name="Alioto T."/>
        </authorList>
    </citation>
    <scope>NUCLEOTIDE SEQUENCE</scope>
</reference>
<keyword evidence="3" id="KW-1015">Disulfide bond</keyword>
<dbReference type="InterPro" id="IPR013783">
    <property type="entry name" value="Ig-like_fold"/>
</dbReference>
<dbReference type="Gene3D" id="2.60.40.10">
    <property type="entry name" value="Immunoglobulins"/>
    <property type="match status" value="3"/>
</dbReference>
<evidence type="ECO:0000259" key="7">
    <source>
        <dbReference type="PROSITE" id="PS50835"/>
    </source>
</evidence>
<feature type="domain" description="Ig-like" evidence="7">
    <location>
        <begin position="235"/>
        <end position="321"/>
    </location>
</feature>
<dbReference type="Pfam" id="PF13927">
    <property type="entry name" value="Ig_3"/>
    <property type="match status" value="1"/>
</dbReference>
<dbReference type="SMART" id="SM00408">
    <property type="entry name" value="IGc2"/>
    <property type="match status" value="2"/>
</dbReference>
<evidence type="ECO:0000313" key="8">
    <source>
        <dbReference type="EMBL" id="VDI36780.1"/>
    </source>
</evidence>
<feature type="domain" description="Ig-like" evidence="7">
    <location>
        <begin position="323"/>
        <end position="403"/>
    </location>
</feature>
<dbReference type="InterPro" id="IPR003599">
    <property type="entry name" value="Ig_sub"/>
</dbReference>
<dbReference type="PROSITE" id="PS50835">
    <property type="entry name" value="IG_LIKE"/>
    <property type="match status" value="3"/>
</dbReference>
<keyword evidence="4" id="KW-0325">Glycoprotein</keyword>
<evidence type="ECO:0000256" key="1">
    <source>
        <dbReference type="ARBA" id="ARBA00004479"/>
    </source>
</evidence>
<comment type="caution">
    <text evidence="8">The sequence shown here is derived from an EMBL/GenBank/DDBJ whole genome shotgun (WGS) entry which is preliminary data.</text>
</comment>
<protein>
    <submittedName>
        <fullName evidence="8">Myelin associated glycoprotein</fullName>
    </submittedName>
</protein>
<evidence type="ECO:0000313" key="9">
    <source>
        <dbReference type="Proteomes" id="UP000596742"/>
    </source>
</evidence>
<dbReference type="InterPro" id="IPR051275">
    <property type="entry name" value="Cell_adhesion_signaling"/>
</dbReference>
<dbReference type="SMART" id="SM00409">
    <property type="entry name" value="IG"/>
    <property type="match status" value="3"/>
</dbReference>
<dbReference type="GO" id="GO:0050839">
    <property type="term" value="F:cell adhesion molecule binding"/>
    <property type="evidence" value="ECO:0007669"/>
    <property type="project" value="TreeGrafter"/>
</dbReference>
<feature type="signal peptide" evidence="6">
    <location>
        <begin position="1"/>
        <end position="17"/>
    </location>
</feature>
<dbReference type="InterPro" id="IPR007110">
    <property type="entry name" value="Ig-like_dom"/>
</dbReference>
<dbReference type="InterPro" id="IPR036179">
    <property type="entry name" value="Ig-like_dom_sf"/>
</dbReference>
<dbReference type="Proteomes" id="UP000596742">
    <property type="component" value="Unassembled WGS sequence"/>
</dbReference>
<dbReference type="OrthoDB" id="6282755at2759"/>
<dbReference type="GO" id="GO:0005911">
    <property type="term" value="C:cell-cell junction"/>
    <property type="evidence" value="ECO:0007669"/>
    <property type="project" value="TreeGrafter"/>
</dbReference>
<proteinExistence type="predicted"/>
<accession>A0A8B6ELH0</accession>
<keyword evidence="2" id="KW-0472">Membrane</keyword>
<evidence type="ECO:0000256" key="2">
    <source>
        <dbReference type="ARBA" id="ARBA00023136"/>
    </source>
</evidence>
<dbReference type="EMBL" id="UYJE01005358">
    <property type="protein sequence ID" value="VDI36780.1"/>
    <property type="molecule type" value="Genomic_DNA"/>
</dbReference>
<evidence type="ECO:0000256" key="3">
    <source>
        <dbReference type="ARBA" id="ARBA00023157"/>
    </source>
</evidence>
<dbReference type="AlphaFoldDB" id="A0A8B6ELH0"/>
<gene>
    <name evidence="8" type="ORF">MGAL_10B020102</name>
</gene>
<dbReference type="GO" id="GO:0098609">
    <property type="term" value="P:cell-cell adhesion"/>
    <property type="evidence" value="ECO:0007669"/>
    <property type="project" value="TreeGrafter"/>
</dbReference>
<comment type="subcellular location">
    <subcellularLocation>
        <location evidence="1">Membrane</location>
        <topology evidence="1">Single-pass type I membrane protein</topology>
    </subcellularLocation>
</comment>
<keyword evidence="9" id="KW-1185">Reference proteome</keyword>
<dbReference type="GO" id="GO:0005886">
    <property type="term" value="C:plasma membrane"/>
    <property type="evidence" value="ECO:0007669"/>
    <property type="project" value="TreeGrafter"/>
</dbReference>
<feature type="chain" id="PRO_5032875914" evidence="6">
    <location>
        <begin position="18"/>
        <end position="432"/>
    </location>
</feature>
<evidence type="ECO:0000256" key="4">
    <source>
        <dbReference type="ARBA" id="ARBA00023180"/>
    </source>
</evidence>
<dbReference type="PANTHER" id="PTHR11640">
    <property type="entry name" value="NEPHRIN"/>
    <property type="match status" value="1"/>
</dbReference>
<keyword evidence="6" id="KW-0732">Signal</keyword>
<keyword evidence="5" id="KW-0393">Immunoglobulin domain</keyword>
<dbReference type="InterPro" id="IPR003598">
    <property type="entry name" value="Ig_sub2"/>
</dbReference>
<evidence type="ECO:0000256" key="6">
    <source>
        <dbReference type="SAM" id="SignalP"/>
    </source>
</evidence>
<dbReference type="SUPFAM" id="SSF48726">
    <property type="entry name" value="Immunoglobulin"/>
    <property type="match status" value="3"/>
</dbReference>
<organism evidence="8 9">
    <name type="scientific">Mytilus galloprovincialis</name>
    <name type="common">Mediterranean mussel</name>
    <dbReference type="NCBI Taxonomy" id="29158"/>
    <lineage>
        <taxon>Eukaryota</taxon>
        <taxon>Metazoa</taxon>
        <taxon>Spiralia</taxon>
        <taxon>Lophotrochozoa</taxon>
        <taxon>Mollusca</taxon>
        <taxon>Bivalvia</taxon>
        <taxon>Autobranchia</taxon>
        <taxon>Pteriomorphia</taxon>
        <taxon>Mytilida</taxon>
        <taxon>Mytiloidea</taxon>
        <taxon>Mytilidae</taxon>
        <taxon>Mytilinae</taxon>
        <taxon>Mytilus</taxon>
    </lineage>
</organism>
<sequence length="432" mass="48837">MKILCLTILMKINLVMCALEIKNVDYTYFTTGEDITLKCHCRVSYWSGPAIGKKDIVVNQIEIIDIYDKLKMWNISIYSKGNTIADTLPPNLFNRLNLKGDNFDLHITHLSPRDEGLYICDSAVKCSVPQSWYLLQNKLLPSTLEIENITHGDIINGIENVQLNLICLVKSGKPPEELRWKKNGKFIKKGGPSKLEFLFVPNKHDHKSVFTCEAQNSIMDTPLTKTIHLDIKYKPLVKINASDPFIVTEGETSRFCCISNSNPQPLSTSWFKKDNKIVSTGSGLSLCYEINNVSRQDTGNYTCRSQNEIGNASIEMSLIISYPPVVSVRYSNLTDDTANKEIWCMAEGEPNSYFYFSWEHRSLFNESIRHLGATRNGGIQLPEVDVSFRYQNTGIYICNVSNGVPDTKGNIFQQGSAYLVSHGKYISNIYAF</sequence>